<sequence length="826" mass="95203">MVTVENHALYGTSRKSKEEENKIVFVASHINYHKCQLNQTPKQRRDLHGREQRGDQYVRAVWIYTGYKIFFEIDIQSHLHSSHKNLHAGTKAKSNVAFKGFTIGGGFKGKILSEKLQGKSIEGIKMTAKGFGDYSIPSSKFHLPKNVEEIGQVLETIEKDYLEKIDHIITRDFFIDEACLAPYPSQALRPPLLTSQNTSSLRKKDFNELAKEIDLYHKNTLQGQLGSVKLEDLLNSLDRVFSKMFARGFEKVDGRAYTLVMGESSSGKSALIGYLTNARIIYQKNKSGKKVAIYDPRSSGIYPKIGHGGSKTKGIEVFGNYIDTAGCFDTEGTSEDIMNSVAIHIATRSYEPKKLIVVLNSQAFNKRSRIFLEMIDRLTRIVLGSNSEQVLSSILFVVNDKLASKKDERKTKDDIIHLIDQTIEQLEAEKQDLLDKDIPRHMQVWRFTPKSWAAWFTEISPEEQEKERKKINPRVGELQERITLLEKVKKLDNIIVSDIFSGTSRSEIQNKKNSINDTPPLSFCMKNLVEDGNQIFQSFILATTAYFNSLFENQIKKGKDLLQIQEEITNLQESLKNEPNTYTKIKIQSLEKQLIEINKEIEDLENHSKELNSKETEIWKDLAKDKIISERSLWHFLPIKHRFEQISPIGDMVVPIDHVKLNPPRGDYNNGHFCNEKEENNSKGKYQVTFKQGWRAKARTVEVQLYIMKKHHPATQAELKRIESSLDTKKASKRDVEEQLNNFRNKNDCRNEQESLSEKLLDLKSQYNEVGKDLEMLQLKMSKFSDYRRLIVQLIVKLEIHSESTNDSERKIYEDFINFSRDFEPT</sequence>
<reference evidence="2 3" key="2">
    <citation type="journal article" date="2011" name="Mol. Biol. Evol.">
        <title>Unity in variety--the pan-genome of the Chlamydiae.</title>
        <authorList>
            <person name="Collingro A."/>
            <person name="Tischler P."/>
            <person name="Weinmaier T."/>
            <person name="Penz T."/>
            <person name="Heinz E."/>
            <person name="Brunham R.C."/>
            <person name="Read T.D."/>
            <person name="Bavoil P.M."/>
            <person name="Sachse K."/>
            <person name="Kahane S."/>
            <person name="Friedman M.G."/>
            <person name="Rattei T."/>
            <person name="Myers G.S."/>
            <person name="Horn M."/>
        </authorList>
    </citation>
    <scope>NUCLEOTIDE SEQUENCE [LARGE SCALE GENOMIC DNA]</scope>
    <source>
        <strain evidence="3">UV7</strain>
    </source>
</reference>
<dbReference type="Proteomes" id="UP000000495">
    <property type="component" value="Chromosome"/>
</dbReference>
<keyword evidence="3" id="KW-1185">Reference proteome</keyword>
<proteinExistence type="predicted"/>
<reference key="1">
    <citation type="journal article" date="2011" name="Mol. Biol. Evol.">
        <title>Unity in variety -- the pan-genome of the Chlamydiae.</title>
        <authorList>
            <person name="Collingro A."/>
            <person name="Tischler P."/>
            <person name="Weinmaier T."/>
            <person name="Penz T."/>
            <person name="Heinz E."/>
            <person name="Brunham R.C."/>
            <person name="Read T.D."/>
            <person name="Bavoil P.M."/>
            <person name="Sachse K."/>
            <person name="Kahane S."/>
            <person name="Friedman M.G."/>
            <person name="Rattei T."/>
            <person name="Myers G.S.A."/>
            <person name="Horn M."/>
        </authorList>
    </citation>
    <scope>NUCLEOTIDE SEQUENCE</scope>
    <source>
        <strain>UV7</strain>
    </source>
</reference>
<evidence type="ECO:0000313" key="2">
    <source>
        <dbReference type="EMBL" id="CCB85494.1"/>
    </source>
</evidence>
<gene>
    <name evidence="2" type="ordered locus">PUV_05440</name>
</gene>
<dbReference type="HOGENOM" id="CLU_342837_0_0_0"/>
<dbReference type="eggNOG" id="COG0699">
    <property type="taxonomic scope" value="Bacteria"/>
</dbReference>
<feature type="coiled-coil region" evidence="1">
    <location>
        <begin position="587"/>
        <end position="617"/>
    </location>
</feature>
<dbReference type="OrthoDB" id="10006635at2"/>
<organism evidence="2 3">
    <name type="scientific">Parachlamydia acanthamoebae (strain UV7)</name>
    <dbReference type="NCBI Taxonomy" id="765952"/>
    <lineage>
        <taxon>Bacteria</taxon>
        <taxon>Pseudomonadati</taxon>
        <taxon>Chlamydiota</taxon>
        <taxon>Chlamydiia</taxon>
        <taxon>Parachlamydiales</taxon>
        <taxon>Parachlamydiaceae</taxon>
        <taxon>Parachlamydia</taxon>
    </lineage>
</organism>
<name>F8KX27_PARAV</name>
<dbReference type="STRING" id="765952.PUV_05440"/>
<evidence type="ECO:0000256" key="1">
    <source>
        <dbReference type="SAM" id="Coils"/>
    </source>
</evidence>
<dbReference type="AlphaFoldDB" id="F8KX27"/>
<keyword evidence="1" id="KW-0175">Coiled coil</keyword>
<dbReference type="SUPFAM" id="SSF52540">
    <property type="entry name" value="P-loop containing nucleoside triphosphate hydrolases"/>
    <property type="match status" value="1"/>
</dbReference>
<dbReference type="KEGG" id="puv:PUV_05440"/>
<feature type="coiled-coil region" evidence="1">
    <location>
        <begin position="719"/>
        <end position="766"/>
    </location>
</feature>
<accession>F8KX27</accession>
<evidence type="ECO:0000313" key="3">
    <source>
        <dbReference type="Proteomes" id="UP000000495"/>
    </source>
</evidence>
<protein>
    <recommendedName>
        <fullName evidence="4">G domain-containing protein</fullName>
    </recommendedName>
</protein>
<dbReference type="EMBL" id="FR872580">
    <property type="protein sequence ID" value="CCB85494.1"/>
    <property type="molecule type" value="Genomic_DNA"/>
</dbReference>
<dbReference type="Gene3D" id="3.40.50.300">
    <property type="entry name" value="P-loop containing nucleotide triphosphate hydrolases"/>
    <property type="match status" value="1"/>
</dbReference>
<dbReference type="InterPro" id="IPR027417">
    <property type="entry name" value="P-loop_NTPase"/>
</dbReference>
<evidence type="ECO:0008006" key="4">
    <source>
        <dbReference type="Google" id="ProtNLM"/>
    </source>
</evidence>
<dbReference type="RefSeq" id="WP_013924431.1">
    <property type="nucleotide sequence ID" value="NC_015702.1"/>
</dbReference>